<evidence type="ECO:0000313" key="7">
    <source>
        <dbReference type="Proteomes" id="UP000326702"/>
    </source>
</evidence>
<proteinExistence type="predicted"/>
<feature type="domain" description="4Fe-4S ferredoxin-type" evidence="5">
    <location>
        <begin position="1"/>
        <end position="30"/>
    </location>
</feature>
<keyword evidence="4" id="KW-0411">Iron-sulfur</keyword>
<dbReference type="SUPFAM" id="SSF54862">
    <property type="entry name" value="4Fe-4S ferredoxins"/>
    <property type="match status" value="1"/>
</dbReference>
<dbReference type="Gene3D" id="3.30.70.20">
    <property type="match status" value="1"/>
</dbReference>
<accession>A0A5P9QF10</accession>
<evidence type="ECO:0000256" key="2">
    <source>
        <dbReference type="ARBA" id="ARBA00022723"/>
    </source>
</evidence>
<feature type="domain" description="4Fe-4S ferredoxin-type" evidence="5">
    <location>
        <begin position="31"/>
        <end position="61"/>
    </location>
</feature>
<keyword evidence="1" id="KW-0004">4Fe-4S</keyword>
<name>A0A5P9QF10_9MICO</name>
<dbReference type="Pfam" id="PF13187">
    <property type="entry name" value="Fer4_9"/>
    <property type="match status" value="1"/>
</dbReference>
<evidence type="ECO:0000313" key="6">
    <source>
        <dbReference type="EMBL" id="QFU99987.1"/>
    </source>
</evidence>
<evidence type="ECO:0000256" key="4">
    <source>
        <dbReference type="ARBA" id="ARBA00023014"/>
    </source>
</evidence>
<sequence length="121" mass="13304">MIELVSPSRCIDCNKCVEVCPTNVFDEVPGGHPVIARQQDCQTCFMCEAHCPVDALFVAPLAEPAPEGSAYRDEDALAAAGRLGEYREWIGWGKGRRPGSLRDRNGELTELASAHLTQRFQ</sequence>
<organism evidence="6 7">
    <name type="scientific">Luteimicrobium xylanilyticum</name>
    <dbReference type="NCBI Taxonomy" id="1133546"/>
    <lineage>
        <taxon>Bacteria</taxon>
        <taxon>Bacillati</taxon>
        <taxon>Actinomycetota</taxon>
        <taxon>Actinomycetes</taxon>
        <taxon>Micrococcales</taxon>
        <taxon>Luteimicrobium</taxon>
    </lineage>
</organism>
<dbReference type="PANTHER" id="PTHR43687:SF1">
    <property type="entry name" value="FERREDOXIN III"/>
    <property type="match status" value="1"/>
</dbReference>
<dbReference type="RefSeq" id="WP_051136376.1">
    <property type="nucleotide sequence ID" value="NZ_BAABIH010000010.1"/>
</dbReference>
<dbReference type="PANTHER" id="PTHR43687">
    <property type="entry name" value="ADENYLYLSULFATE REDUCTASE, BETA SUBUNIT"/>
    <property type="match status" value="1"/>
</dbReference>
<dbReference type="OrthoDB" id="9800445at2"/>
<dbReference type="GO" id="GO:0046872">
    <property type="term" value="F:metal ion binding"/>
    <property type="evidence" value="ECO:0007669"/>
    <property type="project" value="UniProtKB-KW"/>
</dbReference>
<reference evidence="6 7" key="1">
    <citation type="submission" date="2019-10" db="EMBL/GenBank/DDBJ databases">
        <title>Genome sequence of Luteimicrobium xylanilyticum HY-24.</title>
        <authorList>
            <person name="Kim D.Y."/>
            <person name="Park H.-Y."/>
        </authorList>
    </citation>
    <scope>NUCLEOTIDE SEQUENCE [LARGE SCALE GENOMIC DNA]</scope>
    <source>
        <strain evidence="6 7">HY-24</strain>
    </source>
</reference>
<dbReference type="EMBL" id="CP045529">
    <property type="protein sequence ID" value="QFU99987.1"/>
    <property type="molecule type" value="Genomic_DNA"/>
</dbReference>
<dbReference type="InterPro" id="IPR050572">
    <property type="entry name" value="Fe-S_Ferredoxin"/>
</dbReference>
<dbReference type="InterPro" id="IPR017900">
    <property type="entry name" value="4Fe4S_Fe_S_CS"/>
</dbReference>
<dbReference type="GO" id="GO:0051539">
    <property type="term" value="F:4 iron, 4 sulfur cluster binding"/>
    <property type="evidence" value="ECO:0007669"/>
    <property type="project" value="UniProtKB-KW"/>
</dbReference>
<dbReference type="AlphaFoldDB" id="A0A5P9QF10"/>
<dbReference type="KEGG" id="lxl:KDY119_03523"/>
<dbReference type="PROSITE" id="PS51379">
    <property type="entry name" value="4FE4S_FER_2"/>
    <property type="match status" value="2"/>
</dbReference>
<dbReference type="PROSITE" id="PS00198">
    <property type="entry name" value="4FE4S_FER_1"/>
    <property type="match status" value="2"/>
</dbReference>
<dbReference type="InterPro" id="IPR017896">
    <property type="entry name" value="4Fe4S_Fe-S-bd"/>
</dbReference>
<keyword evidence="3" id="KW-0408">Iron</keyword>
<evidence type="ECO:0000259" key="5">
    <source>
        <dbReference type="PROSITE" id="PS51379"/>
    </source>
</evidence>
<gene>
    <name evidence="6" type="ORF">KDY119_03523</name>
</gene>
<keyword evidence="2" id="KW-0479">Metal-binding</keyword>
<evidence type="ECO:0000256" key="3">
    <source>
        <dbReference type="ARBA" id="ARBA00023004"/>
    </source>
</evidence>
<protein>
    <recommendedName>
        <fullName evidence="5">4Fe-4S ferredoxin-type domain-containing protein</fullName>
    </recommendedName>
</protein>
<evidence type="ECO:0000256" key="1">
    <source>
        <dbReference type="ARBA" id="ARBA00022485"/>
    </source>
</evidence>
<keyword evidence="7" id="KW-1185">Reference proteome</keyword>
<dbReference type="Proteomes" id="UP000326702">
    <property type="component" value="Chromosome"/>
</dbReference>